<dbReference type="RefSeq" id="WP_209654436.1">
    <property type="nucleotide sequence ID" value="NZ_CP047357.1"/>
</dbReference>
<dbReference type="Proteomes" id="UP001519305">
    <property type="component" value="Unassembled WGS sequence"/>
</dbReference>
<evidence type="ECO:0000313" key="2">
    <source>
        <dbReference type="Proteomes" id="UP001519305"/>
    </source>
</evidence>
<evidence type="ECO:0008006" key="3">
    <source>
        <dbReference type="Google" id="ProtNLM"/>
    </source>
</evidence>
<dbReference type="EMBL" id="JAGINY010000001">
    <property type="protein sequence ID" value="MBP2333816.1"/>
    <property type="molecule type" value="Genomic_DNA"/>
</dbReference>
<organism evidence="1 2">
    <name type="scientific">Corynebacterium freneyi</name>
    <dbReference type="NCBI Taxonomy" id="134034"/>
    <lineage>
        <taxon>Bacteria</taxon>
        <taxon>Bacillati</taxon>
        <taxon>Actinomycetota</taxon>
        <taxon>Actinomycetes</taxon>
        <taxon>Mycobacteriales</taxon>
        <taxon>Corynebacteriaceae</taxon>
        <taxon>Corynebacterium</taxon>
    </lineage>
</organism>
<gene>
    <name evidence="1" type="ORF">JOF33_002515</name>
</gene>
<comment type="caution">
    <text evidence="1">The sequence shown here is derived from an EMBL/GenBank/DDBJ whole genome shotgun (WGS) entry which is preliminary data.</text>
</comment>
<evidence type="ECO:0000313" key="1">
    <source>
        <dbReference type="EMBL" id="MBP2333816.1"/>
    </source>
</evidence>
<protein>
    <recommendedName>
        <fullName evidence="3">Secreted protein</fullName>
    </recommendedName>
</protein>
<proteinExistence type="predicted"/>
<reference evidence="1 2" key="1">
    <citation type="submission" date="2021-03" db="EMBL/GenBank/DDBJ databases">
        <title>Sequencing the genomes of 1000 actinobacteria strains.</title>
        <authorList>
            <person name="Klenk H.-P."/>
        </authorList>
    </citation>
    <scope>NUCLEOTIDE SEQUENCE [LARGE SCALE GENOMIC DNA]</scope>
    <source>
        <strain evidence="1 2">DSM 44506</strain>
    </source>
</reference>
<keyword evidence="2" id="KW-1185">Reference proteome</keyword>
<sequence>MDHNRFGAGGGSRGAGRMVAVVGAVALAASLAPVALAAGLSAMKGEEAASLESVRTVVLGGDAAPFAASFDVRDGEPDCTREFALTIGAHQFTCGDVVIESRSAVDVEDLPRFGARALRAALFSDDPAPDLRPAETPHAPGLIAWSGSPVEDVYGTVYRVIVLGEEDDDDEAGASAIVAIVSGGGDAVDAAAATILADVRAGEE</sequence>
<name>A0ABS4UBC9_9CORY</name>
<accession>A0ABS4UBC9</accession>